<dbReference type="InterPro" id="IPR019591">
    <property type="entry name" value="Mrp/NBP35_ATP-bd"/>
</dbReference>
<dbReference type="Pfam" id="PF10609">
    <property type="entry name" value="ParA"/>
    <property type="match status" value="1"/>
</dbReference>
<dbReference type="InterPro" id="IPR044304">
    <property type="entry name" value="NUBPL-like"/>
</dbReference>
<dbReference type="InterPro" id="IPR000808">
    <property type="entry name" value="Mrp-like_CS"/>
</dbReference>
<proteinExistence type="inferred from homology"/>
<evidence type="ECO:0000256" key="4">
    <source>
        <dbReference type="ARBA" id="ARBA00023004"/>
    </source>
</evidence>
<feature type="binding site" evidence="6">
    <location>
        <begin position="40"/>
        <end position="47"/>
    </location>
    <ligand>
        <name>ATP</name>
        <dbReference type="ChEBI" id="CHEBI:30616"/>
    </ligand>
</feature>
<sequence length="276" mass="30322">MSSNCDTCPSKGKCTSEKGSCSIENNVNNKVKKVIAVMSGKGGVGKSTMSTMIAKTLRKKGYSVGVLDADITGPSIPRLLNIKETEVFGSEQGILPVTSKEDIKVMSINFLINDEESPVILRGPAVSATVKQFWTDVYWGELDYLIIDMPPGTGDVPLTVMQSIPINGVVVVTTPQDMVSMIVAKSINMARKMNVEVLGVIQNMSYLVCPDCNTKIKIFKDEDFKEYIDRMHTKLLGEMPMTLDLAKISDGEVTQYGDKVEETLNEITDEIEKFCK</sequence>
<dbReference type="CDD" id="cd02037">
    <property type="entry name" value="Mrp_NBP35"/>
    <property type="match status" value="1"/>
</dbReference>
<evidence type="ECO:0000313" key="7">
    <source>
        <dbReference type="EMBL" id="NEU05923.1"/>
    </source>
</evidence>
<keyword evidence="5 6" id="KW-0411">Iron-sulfur</keyword>
<dbReference type="SUPFAM" id="SSF52540">
    <property type="entry name" value="P-loop containing nucleoside triphosphate hydrolases"/>
    <property type="match status" value="1"/>
</dbReference>
<dbReference type="AlphaFoldDB" id="A0A6M0H7D1"/>
<dbReference type="RefSeq" id="WP_061996387.1">
    <property type="nucleotide sequence ID" value="NZ_JAAGPU010000028.1"/>
</dbReference>
<comment type="similarity">
    <text evidence="6">Belongs to the Mrp/NBP35 ATP-binding proteins family.</text>
</comment>
<gene>
    <name evidence="7" type="ORF">G3M99_13885</name>
</gene>
<protein>
    <recommendedName>
        <fullName evidence="6">Iron-sulfur cluster carrier protein</fullName>
    </recommendedName>
</protein>
<comment type="caution">
    <text evidence="7">The sequence shown here is derived from an EMBL/GenBank/DDBJ whole genome shotgun (WGS) entry which is preliminary data.</text>
</comment>
<keyword evidence="2 6" id="KW-0547">Nucleotide-binding</keyword>
<keyword evidence="8" id="KW-1185">Reference proteome</keyword>
<dbReference type="Proteomes" id="UP000481872">
    <property type="component" value="Unassembled WGS sequence"/>
</dbReference>
<keyword evidence="4 6" id="KW-0408">Iron</keyword>
<dbReference type="GO" id="GO:0046872">
    <property type="term" value="F:metal ion binding"/>
    <property type="evidence" value="ECO:0007669"/>
    <property type="project" value="UniProtKB-KW"/>
</dbReference>
<dbReference type="GO" id="GO:0140663">
    <property type="term" value="F:ATP-dependent FeS chaperone activity"/>
    <property type="evidence" value="ECO:0007669"/>
    <property type="project" value="InterPro"/>
</dbReference>
<dbReference type="Gene3D" id="3.40.50.300">
    <property type="entry name" value="P-loop containing nucleotide triphosphate hydrolases"/>
    <property type="match status" value="1"/>
</dbReference>
<name>A0A6M0H7D1_9CLOT</name>
<evidence type="ECO:0000256" key="5">
    <source>
        <dbReference type="ARBA" id="ARBA00023014"/>
    </source>
</evidence>
<comment type="subunit">
    <text evidence="6">Homodimer.</text>
</comment>
<dbReference type="FunFam" id="3.40.50.300:FF:001119">
    <property type="entry name" value="Iron-sulfur cluster carrier protein"/>
    <property type="match status" value="1"/>
</dbReference>
<dbReference type="InterPro" id="IPR033756">
    <property type="entry name" value="YlxH/NBP35"/>
</dbReference>
<accession>A0A6M0H7D1</accession>
<dbReference type="GO" id="GO:0051539">
    <property type="term" value="F:4 iron, 4 sulfur cluster binding"/>
    <property type="evidence" value="ECO:0007669"/>
    <property type="project" value="TreeGrafter"/>
</dbReference>
<dbReference type="GO" id="GO:0016226">
    <property type="term" value="P:iron-sulfur cluster assembly"/>
    <property type="evidence" value="ECO:0007669"/>
    <property type="project" value="InterPro"/>
</dbReference>
<dbReference type="PROSITE" id="PS01215">
    <property type="entry name" value="MRP"/>
    <property type="match status" value="1"/>
</dbReference>
<reference evidence="7 8" key="1">
    <citation type="submission" date="2020-02" db="EMBL/GenBank/DDBJ databases">
        <title>Genome assembly of a novel Clostridium senegalense strain.</title>
        <authorList>
            <person name="Gupta T.B."/>
            <person name="Jauregui R."/>
            <person name="Maclean P."/>
            <person name="Nawarathana A."/>
            <person name="Brightwell G."/>
        </authorList>
    </citation>
    <scope>NUCLEOTIDE SEQUENCE [LARGE SCALE GENOMIC DNA]</scope>
    <source>
        <strain evidence="7 8">AGRFS4</strain>
    </source>
</reference>
<keyword evidence="3 6" id="KW-0067">ATP-binding</keyword>
<keyword evidence="6" id="KW-0378">Hydrolase</keyword>
<evidence type="ECO:0000256" key="2">
    <source>
        <dbReference type="ARBA" id="ARBA00022741"/>
    </source>
</evidence>
<dbReference type="GO" id="GO:0005524">
    <property type="term" value="F:ATP binding"/>
    <property type="evidence" value="ECO:0007669"/>
    <property type="project" value="UniProtKB-UniRule"/>
</dbReference>
<dbReference type="PANTHER" id="PTHR42961:SF2">
    <property type="entry name" value="IRON-SULFUR PROTEIN NUBPL"/>
    <property type="match status" value="1"/>
</dbReference>
<dbReference type="HAMAP" id="MF_02040">
    <property type="entry name" value="Mrp_NBP35"/>
    <property type="match status" value="1"/>
</dbReference>
<comment type="function">
    <text evidence="6">Binds and transfers iron-sulfur (Fe-S) clusters to target apoproteins. Can hydrolyze ATP.</text>
</comment>
<dbReference type="GO" id="GO:0016887">
    <property type="term" value="F:ATP hydrolysis activity"/>
    <property type="evidence" value="ECO:0007669"/>
    <property type="project" value="UniProtKB-UniRule"/>
</dbReference>
<organism evidence="7 8">
    <name type="scientific">Clostridium senegalense</name>
    <dbReference type="NCBI Taxonomy" id="1465809"/>
    <lineage>
        <taxon>Bacteria</taxon>
        <taxon>Bacillati</taxon>
        <taxon>Bacillota</taxon>
        <taxon>Clostridia</taxon>
        <taxon>Eubacteriales</taxon>
        <taxon>Clostridiaceae</taxon>
        <taxon>Clostridium</taxon>
    </lineage>
</organism>
<evidence type="ECO:0000313" key="8">
    <source>
        <dbReference type="Proteomes" id="UP000481872"/>
    </source>
</evidence>
<evidence type="ECO:0000256" key="3">
    <source>
        <dbReference type="ARBA" id="ARBA00022840"/>
    </source>
</evidence>
<evidence type="ECO:0000256" key="6">
    <source>
        <dbReference type="HAMAP-Rule" id="MF_02040"/>
    </source>
</evidence>
<keyword evidence="1 6" id="KW-0479">Metal-binding</keyword>
<dbReference type="InterPro" id="IPR027417">
    <property type="entry name" value="P-loop_NTPase"/>
</dbReference>
<evidence type="ECO:0000256" key="1">
    <source>
        <dbReference type="ARBA" id="ARBA00022723"/>
    </source>
</evidence>
<dbReference type="PANTHER" id="PTHR42961">
    <property type="entry name" value="IRON-SULFUR PROTEIN NUBPL"/>
    <property type="match status" value="1"/>
</dbReference>
<dbReference type="EMBL" id="JAAGPU010000028">
    <property type="protein sequence ID" value="NEU05923.1"/>
    <property type="molecule type" value="Genomic_DNA"/>
</dbReference>